<dbReference type="InterPro" id="IPR049712">
    <property type="entry name" value="Poly_export"/>
</dbReference>
<sequence>MNILVTQFQGQMVSVLGQVKQPGRYPIEGKRNLTDMLALAGGVDTQGADTVDLIRTRNGKTTKTKINIVDMVRNGSLNQDYDLAGGDLIYVERAPVFYIYGEVQKPGTYRLEPGMTVLQALSAGGGLTQRGTERNVRIKRKMPDGKLESLKARLDDPVQPNDVVYIQESLF</sequence>
<dbReference type="EMBL" id="BGOW01000027">
    <property type="protein sequence ID" value="GBL46842.1"/>
    <property type="molecule type" value="Genomic_DNA"/>
</dbReference>
<organism evidence="3 4">
    <name type="scientific">Sulfuriferula multivorans</name>
    <dbReference type="NCBI Taxonomy" id="1559896"/>
    <lineage>
        <taxon>Bacteria</taxon>
        <taxon>Pseudomonadati</taxon>
        <taxon>Pseudomonadota</taxon>
        <taxon>Betaproteobacteria</taxon>
        <taxon>Nitrosomonadales</taxon>
        <taxon>Sulfuricellaceae</taxon>
        <taxon>Sulfuriferula</taxon>
    </lineage>
</organism>
<dbReference type="Pfam" id="PF22461">
    <property type="entry name" value="SLBB_2"/>
    <property type="match status" value="1"/>
</dbReference>
<keyword evidence="4" id="KW-1185">Reference proteome</keyword>
<dbReference type="AlphaFoldDB" id="A0A401JGX3"/>
<dbReference type="PANTHER" id="PTHR33619">
    <property type="entry name" value="POLYSACCHARIDE EXPORT PROTEIN GFCE-RELATED"/>
    <property type="match status" value="1"/>
</dbReference>
<protein>
    <submittedName>
        <fullName evidence="3">Capsular polysaccharide biosynthesis/export periplasmic protein WcbA</fullName>
    </submittedName>
</protein>
<proteinExistence type="predicted"/>
<dbReference type="InterPro" id="IPR054765">
    <property type="entry name" value="SLBB_dom"/>
</dbReference>
<dbReference type="GO" id="GO:0015159">
    <property type="term" value="F:polysaccharide transmembrane transporter activity"/>
    <property type="evidence" value="ECO:0007669"/>
    <property type="project" value="InterPro"/>
</dbReference>
<dbReference type="Proteomes" id="UP000286806">
    <property type="component" value="Unassembled WGS sequence"/>
</dbReference>
<feature type="domain" description="SLBB" evidence="2">
    <location>
        <begin position="11"/>
        <end position="91"/>
    </location>
</feature>
<evidence type="ECO:0000313" key="3">
    <source>
        <dbReference type="EMBL" id="GBL46842.1"/>
    </source>
</evidence>
<dbReference type="InterPro" id="IPR019554">
    <property type="entry name" value="Soluble_ligand-bd"/>
</dbReference>
<dbReference type="Gene3D" id="3.10.560.10">
    <property type="entry name" value="Outer membrane lipoprotein wza domain like"/>
    <property type="match status" value="2"/>
</dbReference>
<feature type="domain" description="Soluble ligand binding" evidence="1">
    <location>
        <begin position="96"/>
        <end position="147"/>
    </location>
</feature>
<gene>
    <name evidence="3" type="ORF">SFMTTN_2667</name>
</gene>
<evidence type="ECO:0000259" key="2">
    <source>
        <dbReference type="Pfam" id="PF22461"/>
    </source>
</evidence>
<name>A0A401JGX3_9PROT</name>
<dbReference type="PANTHER" id="PTHR33619:SF3">
    <property type="entry name" value="POLYSACCHARIDE EXPORT PROTEIN GFCE-RELATED"/>
    <property type="match status" value="1"/>
</dbReference>
<dbReference type="Pfam" id="PF10531">
    <property type="entry name" value="SLBB"/>
    <property type="match status" value="1"/>
</dbReference>
<accession>A0A401JGX3</accession>
<reference evidence="3 4" key="1">
    <citation type="journal article" date="2019" name="Front. Microbiol.">
        <title>Genomes of Neutrophilic Sulfur-Oxidizing Chemolithoautotrophs Representing 9 Proteobacterial Species From 8 Genera.</title>
        <authorList>
            <person name="Watanabe T."/>
            <person name="Kojima H."/>
            <person name="Umezawa K."/>
            <person name="Hori C."/>
            <person name="Takasuka T.E."/>
            <person name="Kato Y."/>
            <person name="Fukui M."/>
        </authorList>
    </citation>
    <scope>NUCLEOTIDE SEQUENCE [LARGE SCALE GENOMIC DNA]</scope>
    <source>
        <strain evidence="3 4">TTN</strain>
    </source>
</reference>
<evidence type="ECO:0000259" key="1">
    <source>
        <dbReference type="Pfam" id="PF10531"/>
    </source>
</evidence>
<comment type="caution">
    <text evidence="3">The sequence shown here is derived from an EMBL/GenBank/DDBJ whole genome shotgun (WGS) entry which is preliminary data.</text>
</comment>
<evidence type="ECO:0000313" key="4">
    <source>
        <dbReference type="Proteomes" id="UP000286806"/>
    </source>
</evidence>